<dbReference type="InterPro" id="IPR029066">
    <property type="entry name" value="PLP-binding_barrel"/>
</dbReference>
<dbReference type="GO" id="GO:0008784">
    <property type="term" value="F:alanine racemase activity"/>
    <property type="evidence" value="ECO:0007669"/>
    <property type="project" value="UniProtKB-EC"/>
</dbReference>
<evidence type="ECO:0000259" key="3">
    <source>
        <dbReference type="SMART" id="SM01119"/>
    </source>
</evidence>
<dbReference type="PANTHER" id="PTHR28004">
    <property type="entry name" value="ZGC:162816-RELATED"/>
    <property type="match status" value="1"/>
</dbReference>
<accession>A0ABT1LFX4</accession>
<keyword evidence="4" id="KW-0413">Isomerase</keyword>
<evidence type="ECO:0000256" key="2">
    <source>
        <dbReference type="ARBA" id="ARBA00023239"/>
    </source>
</evidence>
<protein>
    <submittedName>
        <fullName evidence="4">Alanine racemase</fullName>
        <ecNumber evidence="4">5.1.1.1</ecNumber>
    </submittedName>
</protein>
<dbReference type="InterPro" id="IPR001608">
    <property type="entry name" value="Ala_racemase_N"/>
</dbReference>
<dbReference type="SMART" id="SM01119">
    <property type="entry name" value="D-ser_dehydrat"/>
    <property type="match status" value="1"/>
</dbReference>
<dbReference type="InterPro" id="IPR026956">
    <property type="entry name" value="D-ser_dehydrat-like_dom"/>
</dbReference>
<dbReference type="Pfam" id="PF14031">
    <property type="entry name" value="D-ser_dehydrat"/>
    <property type="match status" value="1"/>
</dbReference>
<evidence type="ECO:0000256" key="1">
    <source>
        <dbReference type="ARBA" id="ARBA00005323"/>
    </source>
</evidence>
<evidence type="ECO:0000313" key="4">
    <source>
        <dbReference type="EMBL" id="MCP8940392.1"/>
    </source>
</evidence>
<comment type="caution">
    <text evidence="4">The sequence shown here is derived from an EMBL/GenBank/DDBJ whole genome shotgun (WGS) entry which is preliminary data.</text>
</comment>
<dbReference type="SUPFAM" id="SSF51419">
    <property type="entry name" value="PLP-binding barrel"/>
    <property type="match status" value="1"/>
</dbReference>
<gene>
    <name evidence="4" type="ORF">NK718_17835</name>
</gene>
<dbReference type="Gene3D" id="3.20.20.10">
    <property type="entry name" value="Alanine racemase"/>
    <property type="match status" value="1"/>
</dbReference>
<keyword evidence="5" id="KW-1185">Reference proteome</keyword>
<dbReference type="InterPro" id="IPR051466">
    <property type="entry name" value="D-amino_acid_metab_enzyme"/>
</dbReference>
<name>A0ABT1LFX4_9HYPH</name>
<comment type="similarity">
    <text evidence="1">Belongs to the DSD1 family.</text>
</comment>
<dbReference type="EC" id="5.1.1.1" evidence="4"/>
<dbReference type="Proteomes" id="UP001205890">
    <property type="component" value="Unassembled WGS sequence"/>
</dbReference>
<dbReference type="EMBL" id="JANCLU010000020">
    <property type="protein sequence ID" value="MCP8940392.1"/>
    <property type="molecule type" value="Genomic_DNA"/>
</dbReference>
<dbReference type="PANTHER" id="PTHR28004:SF2">
    <property type="entry name" value="D-SERINE DEHYDRATASE"/>
    <property type="match status" value="1"/>
</dbReference>
<organism evidence="4 5">
    <name type="scientific">Alsobacter ponti</name>
    <dbReference type="NCBI Taxonomy" id="2962936"/>
    <lineage>
        <taxon>Bacteria</taxon>
        <taxon>Pseudomonadati</taxon>
        <taxon>Pseudomonadota</taxon>
        <taxon>Alphaproteobacteria</taxon>
        <taxon>Hyphomicrobiales</taxon>
        <taxon>Alsobacteraceae</taxon>
        <taxon>Alsobacter</taxon>
    </lineage>
</organism>
<sequence>MPTAPTTEIDTPAPVLDLAVVERNLARAQAYFARHGIELRPHVKTHKSAALARRQREFGAVGVTCQKLGEAEAMAAGGLDDILITFPIVGDSKLRRLTALAVRARMTVAVDSVEVAAGIADASRRAGQPIRLLVECDTGGERCGVQSPLAAAELAARIAALEGVSFGGLMTYPPKGRIEHTARYLAEAVARLRAAGLEPGVVSVGGTPDMYRAHEFGLTSLGVTQEHRPGTYIFSDRYMAAHGVGGIEDCALRIVATVVSRPTPTRVIIDAGSKVFSSDLMGFEDYGVVLGAPGARLEKLSEEHGHLALSAPSPTPGIGDRLTIIPNHACAVTNLTDRFVTLGPDGRLGSLPVDARGKVT</sequence>
<proteinExistence type="inferred from homology"/>
<dbReference type="Pfam" id="PF01168">
    <property type="entry name" value="Ala_racemase_N"/>
    <property type="match status" value="1"/>
</dbReference>
<dbReference type="InterPro" id="IPR042208">
    <property type="entry name" value="D-ser_dehydrat-like_sf"/>
</dbReference>
<evidence type="ECO:0000313" key="5">
    <source>
        <dbReference type="Proteomes" id="UP001205890"/>
    </source>
</evidence>
<dbReference type="RefSeq" id="WP_254745056.1">
    <property type="nucleotide sequence ID" value="NZ_JANCLU010000020.1"/>
</dbReference>
<feature type="domain" description="D-serine dehydratase-like" evidence="3">
    <location>
        <begin position="251"/>
        <end position="343"/>
    </location>
</feature>
<keyword evidence="2" id="KW-0456">Lyase</keyword>
<dbReference type="Gene3D" id="2.40.37.20">
    <property type="entry name" value="D-serine dehydratase-like domain"/>
    <property type="match status" value="1"/>
</dbReference>
<reference evidence="4 5" key="1">
    <citation type="submission" date="2022-07" db="EMBL/GenBank/DDBJ databases">
        <authorList>
            <person name="Li W.-J."/>
            <person name="Deng Q.-Q."/>
        </authorList>
    </citation>
    <scope>NUCLEOTIDE SEQUENCE [LARGE SCALE GENOMIC DNA]</scope>
    <source>
        <strain evidence="4 5">SYSU M60028</strain>
    </source>
</reference>